<feature type="compositionally biased region" description="Basic and acidic residues" evidence="1">
    <location>
        <begin position="57"/>
        <end position="67"/>
    </location>
</feature>
<organism evidence="3 4">
    <name type="scientific">Serendipita vermifera MAFF 305830</name>
    <dbReference type="NCBI Taxonomy" id="933852"/>
    <lineage>
        <taxon>Eukaryota</taxon>
        <taxon>Fungi</taxon>
        <taxon>Dikarya</taxon>
        <taxon>Basidiomycota</taxon>
        <taxon>Agaricomycotina</taxon>
        <taxon>Agaricomycetes</taxon>
        <taxon>Sebacinales</taxon>
        <taxon>Serendipitaceae</taxon>
        <taxon>Serendipita</taxon>
    </lineage>
</organism>
<feature type="domain" description="EH" evidence="2">
    <location>
        <begin position="397"/>
        <end position="447"/>
    </location>
</feature>
<dbReference type="SUPFAM" id="SSF47473">
    <property type="entry name" value="EF-hand"/>
    <property type="match status" value="1"/>
</dbReference>
<feature type="compositionally biased region" description="Low complexity" evidence="1">
    <location>
        <begin position="98"/>
        <end position="108"/>
    </location>
</feature>
<proteinExistence type="predicted"/>
<feature type="region of interest" description="Disordered" evidence="1">
    <location>
        <begin position="12"/>
        <end position="179"/>
    </location>
</feature>
<dbReference type="AlphaFoldDB" id="A0A0C3BFE8"/>
<evidence type="ECO:0000259" key="2">
    <source>
        <dbReference type="Pfam" id="PF12763"/>
    </source>
</evidence>
<dbReference type="InterPro" id="IPR000261">
    <property type="entry name" value="EH_dom"/>
</dbReference>
<evidence type="ECO:0000313" key="4">
    <source>
        <dbReference type="Proteomes" id="UP000054097"/>
    </source>
</evidence>
<sequence length="479" mass="51604">MSIQARIHAFESIGKDAPNHATVRKPPIDIYGSTQEEQEPTNGEKKPISAMSTGEGSGDKLKDDEAHNLIVGSITSDFVKVSPPRSKAPPLPPRRTSETTASTPSTPSMDGDSINYSPKNELYLKSPQTPRPIPLKTRTLGPTSGGLKNGRGHTHAVSSSSFHSVSLSDQGDGEHDDLEHELGGSYEAVSPHASSVFSLVDNSKTSSPALSATSLAPPALPPRPSASPAEPQQISVNYAVRKVPPPPSNLSQSRSSQPRSHKPAPLDDVPQRTLTRSSLTSLNSSRTISPSNSTVFSYEKRSPRTSTSTVGSNFNLPSLAKKRPPPLPPNARARYDAVFEANITMDRERTKLSGKALLKPSGSSRRAVGWRGTSVDLTTVGAADVQSEKMTNPLANEAEEEWRLSGKTVKLIWQCSRLPRGTLRTIWNECDPQKTGSLDKQSFANGMWRIDNELLVALSVRTTSAGPSHSATRSSFIRR</sequence>
<dbReference type="EMBL" id="KN824283">
    <property type="protein sequence ID" value="KIM30884.1"/>
    <property type="molecule type" value="Genomic_DNA"/>
</dbReference>
<feature type="compositionally biased region" description="Low complexity" evidence="1">
    <location>
        <begin position="206"/>
        <end position="217"/>
    </location>
</feature>
<dbReference type="Pfam" id="PF12763">
    <property type="entry name" value="EH"/>
    <property type="match status" value="1"/>
</dbReference>
<feature type="compositionally biased region" description="Low complexity" evidence="1">
    <location>
        <begin position="272"/>
        <end position="289"/>
    </location>
</feature>
<name>A0A0C3BFE8_SERVB</name>
<keyword evidence="4" id="KW-1185">Reference proteome</keyword>
<feature type="region of interest" description="Disordered" evidence="1">
    <location>
        <begin position="203"/>
        <end position="329"/>
    </location>
</feature>
<dbReference type="STRING" id="933852.A0A0C3BFE8"/>
<dbReference type="Gene3D" id="1.10.238.10">
    <property type="entry name" value="EF-hand"/>
    <property type="match status" value="1"/>
</dbReference>
<gene>
    <name evidence="3" type="ORF">M408DRAFT_327823</name>
</gene>
<evidence type="ECO:0000313" key="3">
    <source>
        <dbReference type="EMBL" id="KIM30884.1"/>
    </source>
</evidence>
<dbReference type="Proteomes" id="UP000054097">
    <property type="component" value="Unassembled WGS sequence"/>
</dbReference>
<evidence type="ECO:0000256" key="1">
    <source>
        <dbReference type="SAM" id="MobiDB-lite"/>
    </source>
</evidence>
<reference evidence="3 4" key="1">
    <citation type="submission" date="2014-04" db="EMBL/GenBank/DDBJ databases">
        <authorList>
            <consortium name="DOE Joint Genome Institute"/>
            <person name="Kuo A."/>
            <person name="Zuccaro A."/>
            <person name="Kohler A."/>
            <person name="Nagy L.G."/>
            <person name="Floudas D."/>
            <person name="Copeland A."/>
            <person name="Barry K.W."/>
            <person name="Cichocki N."/>
            <person name="Veneault-Fourrey C."/>
            <person name="LaButti K."/>
            <person name="Lindquist E.A."/>
            <person name="Lipzen A."/>
            <person name="Lundell T."/>
            <person name="Morin E."/>
            <person name="Murat C."/>
            <person name="Sun H."/>
            <person name="Tunlid A."/>
            <person name="Henrissat B."/>
            <person name="Grigoriev I.V."/>
            <person name="Hibbett D.S."/>
            <person name="Martin F."/>
            <person name="Nordberg H.P."/>
            <person name="Cantor M.N."/>
            <person name="Hua S.X."/>
        </authorList>
    </citation>
    <scope>NUCLEOTIDE SEQUENCE [LARGE SCALE GENOMIC DNA]</scope>
    <source>
        <strain evidence="3 4">MAFF 305830</strain>
    </source>
</reference>
<dbReference type="InterPro" id="IPR011992">
    <property type="entry name" value="EF-hand-dom_pair"/>
</dbReference>
<feature type="compositionally biased region" description="Polar residues" evidence="1">
    <location>
        <begin position="249"/>
        <end position="258"/>
    </location>
</feature>
<feature type="compositionally biased region" description="Low complexity" evidence="1">
    <location>
        <begin position="158"/>
        <end position="168"/>
    </location>
</feature>
<reference evidence="4" key="2">
    <citation type="submission" date="2015-01" db="EMBL/GenBank/DDBJ databases">
        <title>Evolutionary Origins and Diversification of the Mycorrhizal Mutualists.</title>
        <authorList>
            <consortium name="DOE Joint Genome Institute"/>
            <consortium name="Mycorrhizal Genomics Consortium"/>
            <person name="Kohler A."/>
            <person name="Kuo A."/>
            <person name="Nagy L.G."/>
            <person name="Floudas D."/>
            <person name="Copeland A."/>
            <person name="Barry K.W."/>
            <person name="Cichocki N."/>
            <person name="Veneault-Fourrey C."/>
            <person name="LaButti K."/>
            <person name="Lindquist E.A."/>
            <person name="Lipzen A."/>
            <person name="Lundell T."/>
            <person name="Morin E."/>
            <person name="Murat C."/>
            <person name="Riley R."/>
            <person name="Ohm R."/>
            <person name="Sun H."/>
            <person name="Tunlid A."/>
            <person name="Henrissat B."/>
            <person name="Grigoriev I.V."/>
            <person name="Hibbett D.S."/>
            <person name="Martin F."/>
        </authorList>
    </citation>
    <scope>NUCLEOTIDE SEQUENCE [LARGE SCALE GENOMIC DNA]</scope>
    <source>
        <strain evidence="4">MAFF 305830</strain>
    </source>
</reference>
<protein>
    <recommendedName>
        <fullName evidence="2">EH domain-containing protein</fullName>
    </recommendedName>
</protein>
<dbReference type="HOGENOM" id="CLU_024941_0_0_1"/>
<dbReference type="OrthoDB" id="10045710at2759"/>
<feature type="compositionally biased region" description="Polar residues" evidence="1">
    <location>
        <begin position="304"/>
        <end position="315"/>
    </location>
</feature>
<accession>A0A0C3BFE8</accession>